<dbReference type="EMBL" id="BNCP01000020">
    <property type="protein sequence ID" value="GIL81025.1"/>
    <property type="molecule type" value="Genomic_DNA"/>
</dbReference>
<sequence length="191" mass="20867">MARLHIHPVGLFLLFFGLLSWVVALGGLGASTKDCTESAKKQKQASCANFYQLEWWSIWFEFILLVIMILTCFTVAFDRARHIFLTYLGMVTVLLTIMARNFITNSFTLISQDGQPFGTFKTDAYSAAAAGAVLLCITNFALIIFVGLGAAAPSNPYASLSNTPAPTSLQTGSTAPVEQKYQPSTYQPSNF</sequence>
<evidence type="ECO:0000313" key="6">
    <source>
        <dbReference type="Proteomes" id="UP000722791"/>
    </source>
</evidence>
<dbReference type="Proteomes" id="UP000722791">
    <property type="component" value="Unassembled WGS sequence"/>
</dbReference>
<feature type="region of interest" description="Disordered" evidence="1">
    <location>
        <begin position="168"/>
        <end position="191"/>
    </location>
</feature>
<evidence type="ECO:0000256" key="2">
    <source>
        <dbReference type="SAM" id="Phobius"/>
    </source>
</evidence>
<keyword evidence="2" id="KW-1133">Transmembrane helix</keyword>
<feature type="chain" id="PRO_5036271708" evidence="3">
    <location>
        <begin position="25"/>
        <end position="191"/>
    </location>
</feature>
<dbReference type="EMBL" id="BNCQ01000017">
    <property type="protein sequence ID" value="GIM04782.1"/>
    <property type="molecule type" value="Genomic_DNA"/>
</dbReference>
<evidence type="ECO:0000313" key="5">
    <source>
        <dbReference type="EMBL" id="GIM04782.1"/>
    </source>
</evidence>
<feature type="transmembrane region" description="Helical" evidence="2">
    <location>
        <begin position="84"/>
        <end position="104"/>
    </location>
</feature>
<evidence type="ECO:0000256" key="3">
    <source>
        <dbReference type="SAM" id="SignalP"/>
    </source>
</evidence>
<dbReference type="AlphaFoldDB" id="A0A8J4GD74"/>
<dbReference type="Proteomes" id="UP000747110">
    <property type="component" value="Unassembled WGS sequence"/>
</dbReference>
<proteinExistence type="predicted"/>
<dbReference type="OrthoDB" id="524859at2759"/>
<feature type="transmembrane region" description="Helical" evidence="2">
    <location>
        <begin position="56"/>
        <end position="77"/>
    </location>
</feature>
<accession>A0A8J4GD74</accession>
<reference evidence="5" key="1">
    <citation type="journal article" date="2021" name="Proc. Natl. Acad. Sci. U.S.A.">
        <title>Three genomes in the algal genus Volvox reveal the fate of a haploid sex-determining region after a transition to homothallism.</title>
        <authorList>
            <person name="Yamamoto K."/>
            <person name="Hamaji T."/>
            <person name="Kawai-Toyooka H."/>
            <person name="Matsuzaki R."/>
            <person name="Takahashi F."/>
            <person name="Nishimura Y."/>
            <person name="Kawachi M."/>
            <person name="Noguchi H."/>
            <person name="Minakuchi Y."/>
            <person name="Umen J.G."/>
            <person name="Toyoda A."/>
            <person name="Nozaki H."/>
        </authorList>
    </citation>
    <scope>NUCLEOTIDE SEQUENCE</scope>
    <source>
        <strain evidence="5">NIES-3785</strain>
        <strain evidence="4">NIES-3786</strain>
    </source>
</reference>
<gene>
    <name evidence="4" type="ORF">Vretifemale_10161</name>
    <name evidence="5" type="ORF">Vretimale_9254</name>
</gene>
<keyword evidence="3" id="KW-0732">Signal</keyword>
<comment type="caution">
    <text evidence="5">The sequence shown here is derived from an EMBL/GenBank/DDBJ whole genome shotgun (WGS) entry which is preliminary data.</text>
</comment>
<feature type="signal peptide" evidence="3">
    <location>
        <begin position="1"/>
        <end position="24"/>
    </location>
</feature>
<evidence type="ECO:0000313" key="4">
    <source>
        <dbReference type="EMBL" id="GIL81025.1"/>
    </source>
</evidence>
<evidence type="ECO:0000256" key="1">
    <source>
        <dbReference type="SAM" id="MobiDB-lite"/>
    </source>
</evidence>
<protein>
    <submittedName>
        <fullName evidence="5">Uncharacterized protein</fullName>
    </submittedName>
</protein>
<keyword evidence="7" id="KW-1185">Reference proteome</keyword>
<keyword evidence="2" id="KW-0812">Transmembrane</keyword>
<keyword evidence="2" id="KW-0472">Membrane</keyword>
<name>A0A8J4GD74_9CHLO</name>
<feature type="transmembrane region" description="Helical" evidence="2">
    <location>
        <begin position="124"/>
        <end position="151"/>
    </location>
</feature>
<evidence type="ECO:0000313" key="7">
    <source>
        <dbReference type="Proteomes" id="UP000747110"/>
    </source>
</evidence>
<organism evidence="5 6">
    <name type="scientific">Volvox reticuliferus</name>
    <dbReference type="NCBI Taxonomy" id="1737510"/>
    <lineage>
        <taxon>Eukaryota</taxon>
        <taxon>Viridiplantae</taxon>
        <taxon>Chlorophyta</taxon>
        <taxon>core chlorophytes</taxon>
        <taxon>Chlorophyceae</taxon>
        <taxon>CS clade</taxon>
        <taxon>Chlamydomonadales</taxon>
        <taxon>Volvocaceae</taxon>
        <taxon>Volvox</taxon>
    </lineage>
</organism>